<evidence type="ECO:0000313" key="2">
    <source>
        <dbReference type="EMBL" id="CAD2158925.1"/>
    </source>
</evidence>
<evidence type="ECO:0000256" key="1">
    <source>
        <dbReference type="SAM" id="MobiDB-lite"/>
    </source>
</evidence>
<proteinExistence type="predicted"/>
<name>A0A6V7UK06_MELEN</name>
<sequence>MINELESHKEEISGEEFVNPFTPETSAPVFMGEQHQEKKKGKGIKGLFSWKKEKGSSSKHY</sequence>
<feature type="compositionally biased region" description="Basic and acidic residues" evidence="1">
    <location>
        <begin position="50"/>
        <end position="61"/>
    </location>
</feature>
<dbReference type="Proteomes" id="UP000580250">
    <property type="component" value="Unassembled WGS sequence"/>
</dbReference>
<feature type="region of interest" description="Disordered" evidence="1">
    <location>
        <begin position="1"/>
        <end position="61"/>
    </location>
</feature>
<comment type="caution">
    <text evidence="2">The sequence shown here is derived from an EMBL/GenBank/DDBJ whole genome shotgun (WGS) entry which is preliminary data.</text>
</comment>
<reference evidence="2 3" key="1">
    <citation type="submission" date="2020-08" db="EMBL/GenBank/DDBJ databases">
        <authorList>
            <person name="Koutsovoulos G."/>
            <person name="Danchin GJ E."/>
        </authorList>
    </citation>
    <scope>NUCLEOTIDE SEQUENCE [LARGE SCALE GENOMIC DNA]</scope>
</reference>
<dbReference type="AlphaFoldDB" id="A0A6V7UK06"/>
<feature type="compositionally biased region" description="Basic and acidic residues" evidence="1">
    <location>
        <begin position="1"/>
        <end position="12"/>
    </location>
</feature>
<accession>A0A6V7UK06</accession>
<gene>
    <name evidence="2" type="ORF">MENT_LOCUS13439</name>
</gene>
<evidence type="ECO:0000313" key="3">
    <source>
        <dbReference type="Proteomes" id="UP000580250"/>
    </source>
</evidence>
<organism evidence="2 3">
    <name type="scientific">Meloidogyne enterolobii</name>
    <name type="common">Root-knot nematode worm</name>
    <name type="synonym">Meloidogyne mayaguensis</name>
    <dbReference type="NCBI Taxonomy" id="390850"/>
    <lineage>
        <taxon>Eukaryota</taxon>
        <taxon>Metazoa</taxon>
        <taxon>Ecdysozoa</taxon>
        <taxon>Nematoda</taxon>
        <taxon>Chromadorea</taxon>
        <taxon>Rhabditida</taxon>
        <taxon>Tylenchina</taxon>
        <taxon>Tylenchomorpha</taxon>
        <taxon>Tylenchoidea</taxon>
        <taxon>Meloidogynidae</taxon>
        <taxon>Meloidogyninae</taxon>
        <taxon>Meloidogyne</taxon>
    </lineage>
</organism>
<protein>
    <submittedName>
        <fullName evidence="2">Uncharacterized protein</fullName>
    </submittedName>
</protein>
<dbReference type="EMBL" id="CAJEWN010000072">
    <property type="protein sequence ID" value="CAD2158925.1"/>
    <property type="molecule type" value="Genomic_DNA"/>
</dbReference>